<dbReference type="GO" id="GO:0003993">
    <property type="term" value="F:acid phosphatase activity"/>
    <property type="evidence" value="ECO:0007669"/>
    <property type="project" value="UniProtKB-EC"/>
</dbReference>
<dbReference type="EMBL" id="CP012525">
    <property type="protein sequence ID" value="ALC44753.1"/>
    <property type="molecule type" value="Genomic_DNA"/>
</dbReference>
<evidence type="ECO:0000256" key="2">
    <source>
        <dbReference type="ARBA" id="ARBA00005375"/>
    </source>
</evidence>
<dbReference type="CDD" id="cd07061">
    <property type="entry name" value="HP_HAP_like"/>
    <property type="match status" value="1"/>
</dbReference>
<dbReference type="Gene3D" id="3.40.50.1240">
    <property type="entry name" value="Phosphoglycerate mutase-like"/>
    <property type="match status" value="1"/>
</dbReference>
<dbReference type="OMA" id="LNVTYAH"/>
<evidence type="ECO:0000313" key="3">
    <source>
        <dbReference type="EMBL" id="ALC44753.1"/>
    </source>
</evidence>
<dbReference type="PANTHER" id="PTHR11567">
    <property type="entry name" value="ACID PHOSPHATASE-RELATED"/>
    <property type="match status" value="1"/>
</dbReference>
<dbReference type="InterPro" id="IPR029033">
    <property type="entry name" value="His_PPase_superfam"/>
</dbReference>
<dbReference type="Proteomes" id="UP000494163">
    <property type="component" value="Chromosome 3L"/>
</dbReference>
<sequence length="361" mass="41134">NTTNSTLELVHIVFRHGIRTPVDTFPTDPYIKDTFEPTGWGHVTNAAKVELYDIGQQLQQRYKELLGPYYKPDLLLAEATASPRTVMSLQLVLAALFPPANTPMEWSSMLNWQPIPIYTEPVETDVRLRQMVPCPRYYEAVWEVMHLPEVVALHKQNAALLEQLTQLTGMNVSYAHDVTNVYVSLQAEQNYGLQLPQWTQDYYPERMLPLAALSYIYDAYTPELRRLKGGYYVADMLAHIKLKIAGELQPAGRKIFMACAHDWTISNVLNALNVWQVKMPRLSSLIAIELHRRSDNAEHFVEIYFQNDPKLPPQLLQVPGCEAQCPLEQLIELLADVLPQAPYEQLCVAKGTSDGSRISYH</sequence>
<comment type="catalytic activity">
    <reaction evidence="1">
        <text>a phosphate monoester + H2O = an alcohol + phosphate</text>
        <dbReference type="Rhea" id="RHEA:15017"/>
        <dbReference type="ChEBI" id="CHEBI:15377"/>
        <dbReference type="ChEBI" id="CHEBI:30879"/>
        <dbReference type="ChEBI" id="CHEBI:43474"/>
        <dbReference type="ChEBI" id="CHEBI:67140"/>
        <dbReference type="EC" id="3.1.3.2"/>
    </reaction>
</comment>
<evidence type="ECO:0000313" key="4">
    <source>
        <dbReference type="Proteomes" id="UP000494163"/>
    </source>
</evidence>
<keyword evidence="4" id="KW-1185">Reference proteome</keyword>
<evidence type="ECO:0000256" key="1">
    <source>
        <dbReference type="ARBA" id="ARBA00000032"/>
    </source>
</evidence>
<dbReference type="SUPFAM" id="SSF53254">
    <property type="entry name" value="Phosphoglycerate mutase-like"/>
    <property type="match status" value="1"/>
</dbReference>
<name>A0A0M3QWT6_DROBS</name>
<dbReference type="Pfam" id="PF00328">
    <property type="entry name" value="His_Phos_2"/>
    <property type="match status" value="1"/>
</dbReference>
<organism evidence="3 4">
    <name type="scientific">Drosophila busckii</name>
    <name type="common">Fruit fly</name>
    <dbReference type="NCBI Taxonomy" id="30019"/>
    <lineage>
        <taxon>Eukaryota</taxon>
        <taxon>Metazoa</taxon>
        <taxon>Ecdysozoa</taxon>
        <taxon>Arthropoda</taxon>
        <taxon>Hexapoda</taxon>
        <taxon>Insecta</taxon>
        <taxon>Pterygota</taxon>
        <taxon>Neoptera</taxon>
        <taxon>Endopterygota</taxon>
        <taxon>Diptera</taxon>
        <taxon>Brachycera</taxon>
        <taxon>Muscomorpha</taxon>
        <taxon>Ephydroidea</taxon>
        <taxon>Drosophilidae</taxon>
        <taxon>Drosophila</taxon>
    </lineage>
</organism>
<dbReference type="STRING" id="30019.A0A0M3QWT6"/>
<dbReference type="PROSITE" id="PS00616">
    <property type="entry name" value="HIS_ACID_PHOSPHAT_1"/>
    <property type="match status" value="1"/>
</dbReference>
<comment type="similarity">
    <text evidence="2">Belongs to the histidine acid phosphatase family.</text>
</comment>
<dbReference type="AlphaFoldDB" id="A0A0M3QWT6"/>
<dbReference type="FunFam" id="3.40.50.1240:FF:000038">
    <property type="entry name" value="venom acid phosphatase Acph-1"/>
    <property type="match status" value="1"/>
</dbReference>
<dbReference type="OrthoDB" id="5821688at2759"/>
<dbReference type="InterPro" id="IPR050645">
    <property type="entry name" value="Histidine_acid_phosphatase"/>
</dbReference>
<proteinExistence type="inferred from homology"/>
<reference evidence="3 4" key="1">
    <citation type="submission" date="2015-08" db="EMBL/GenBank/DDBJ databases">
        <title>Ancestral chromatin configuration constrains chromatin evolution on differentiating sex chromosomes in Drosophila.</title>
        <authorList>
            <person name="Zhou Q."/>
            <person name="Bachtrog D."/>
        </authorList>
    </citation>
    <scope>NUCLEOTIDE SEQUENCE [LARGE SCALE GENOMIC DNA]</scope>
    <source>
        <tissue evidence="3">Whole larvae</tissue>
    </source>
</reference>
<dbReference type="InterPro" id="IPR033379">
    <property type="entry name" value="Acid_Pase_AS"/>
</dbReference>
<feature type="non-terminal residue" evidence="3">
    <location>
        <position position="1"/>
    </location>
</feature>
<dbReference type="SMR" id="A0A0M3QWT6"/>
<gene>
    <name evidence="3" type="ORF">Dbus_chr3Lg1919</name>
</gene>
<dbReference type="InterPro" id="IPR000560">
    <property type="entry name" value="His_Pase_clade-2"/>
</dbReference>
<dbReference type="PANTHER" id="PTHR11567:SF205">
    <property type="entry name" value="GH28721P-RELATED"/>
    <property type="match status" value="1"/>
</dbReference>
<accession>A0A0M3QWT6</accession>
<protein>
    <submittedName>
        <fullName evidence="3">CG9451</fullName>
    </submittedName>
</protein>